<dbReference type="InterPro" id="IPR000719">
    <property type="entry name" value="Prot_kinase_dom"/>
</dbReference>
<keyword evidence="26" id="KW-1185">Reference proteome</keyword>
<evidence type="ECO:0000259" key="22">
    <source>
        <dbReference type="PROSITE" id="PS50038"/>
    </source>
</evidence>
<dbReference type="SUPFAM" id="SSF57440">
    <property type="entry name" value="Kringle-like"/>
    <property type="match status" value="1"/>
</dbReference>
<evidence type="ECO:0000256" key="10">
    <source>
        <dbReference type="ARBA" id="ARBA00023136"/>
    </source>
</evidence>
<dbReference type="InterPro" id="IPR011009">
    <property type="entry name" value="Kinase-like_dom_sf"/>
</dbReference>
<comment type="subcellular location">
    <subcellularLocation>
        <location evidence="1">Membrane</location>
        <topology evidence="1">Single-pass type I membrane protein</topology>
    </subcellularLocation>
    <subcellularLocation>
        <location evidence="16">Synapse</location>
    </subcellularLocation>
</comment>
<feature type="compositionally biased region" description="Low complexity" evidence="20">
    <location>
        <begin position="914"/>
        <end position="930"/>
    </location>
</feature>
<dbReference type="InterPro" id="IPR041775">
    <property type="entry name" value="Ror-like_CRD"/>
</dbReference>
<keyword evidence="8" id="KW-1133">Transmembrane helix</keyword>
<protein>
    <recommendedName>
        <fullName evidence="2">receptor protein-tyrosine kinase</fullName>
        <ecNumber evidence="2">2.7.10.1</ecNumber>
    </recommendedName>
</protein>
<keyword evidence="13" id="KW-0675">Receptor</keyword>
<name>A0ABP0F978_CLALP</name>
<evidence type="ECO:0000256" key="18">
    <source>
        <dbReference type="PROSITE-ProRule" id="PRU00121"/>
    </source>
</evidence>
<dbReference type="Gene3D" id="1.10.2000.10">
    <property type="entry name" value="Frizzled cysteine-rich domain"/>
    <property type="match status" value="1"/>
</dbReference>
<dbReference type="SMART" id="SM00130">
    <property type="entry name" value="KR"/>
    <property type="match status" value="1"/>
</dbReference>
<evidence type="ECO:0000256" key="20">
    <source>
        <dbReference type="SAM" id="MobiDB-lite"/>
    </source>
</evidence>
<organism evidence="25 26">
    <name type="scientific">Clavelina lepadiformis</name>
    <name type="common">Light-bulb sea squirt</name>
    <name type="synonym">Ascidia lepadiformis</name>
    <dbReference type="NCBI Taxonomy" id="159417"/>
    <lineage>
        <taxon>Eukaryota</taxon>
        <taxon>Metazoa</taxon>
        <taxon>Chordata</taxon>
        <taxon>Tunicata</taxon>
        <taxon>Ascidiacea</taxon>
        <taxon>Aplousobranchia</taxon>
        <taxon>Clavelinidae</taxon>
        <taxon>Clavelina</taxon>
    </lineage>
</organism>
<evidence type="ECO:0000313" key="26">
    <source>
        <dbReference type="Proteomes" id="UP001642483"/>
    </source>
</evidence>
<evidence type="ECO:0000256" key="4">
    <source>
        <dbReference type="ARBA" id="ARBA00022572"/>
    </source>
</evidence>
<keyword evidence="6 19" id="KW-0547">Nucleotide-binding</keyword>
<evidence type="ECO:0000256" key="5">
    <source>
        <dbReference type="ARBA" id="ARBA00022692"/>
    </source>
</evidence>
<keyword evidence="14" id="KW-0325">Glycoprotein</keyword>
<dbReference type="Proteomes" id="UP001642483">
    <property type="component" value="Unassembled WGS sequence"/>
</dbReference>
<dbReference type="PANTHER" id="PTHR24416">
    <property type="entry name" value="TYROSINE-PROTEIN KINASE RECEPTOR"/>
    <property type="match status" value="1"/>
</dbReference>
<dbReference type="SUPFAM" id="SSF56112">
    <property type="entry name" value="Protein kinase-like (PK-like)"/>
    <property type="match status" value="1"/>
</dbReference>
<dbReference type="InterPro" id="IPR020635">
    <property type="entry name" value="Tyr_kinase_cat_dom"/>
</dbReference>
<evidence type="ECO:0000256" key="7">
    <source>
        <dbReference type="ARBA" id="ARBA00022840"/>
    </source>
</evidence>
<dbReference type="InterPro" id="IPR013783">
    <property type="entry name" value="Ig-like_fold"/>
</dbReference>
<proteinExistence type="predicted"/>
<feature type="compositionally biased region" description="Acidic residues" evidence="20">
    <location>
        <begin position="1126"/>
        <end position="1136"/>
    </location>
</feature>
<feature type="compositionally biased region" description="Basic and acidic residues" evidence="20">
    <location>
        <begin position="1090"/>
        <end position="1100"/>
    </location>
</feature>
<dbReference type="InterPro" id="IPR038178">
    <property type="entry name" value="Kringle_sf"/>
</dbReference>
<feature type="region of interest" description="Disordered" evidence="20">
    <location>
        <begin position="909"/>
        <end position="933"/>
    </location>
</feature>
<dbReference type="SMART" id="SM00219">
    <property type="entry name" value="TyrKc"/>
    <property type="match status" value="1"/>
</dbReference>
<accession>A0ABP0F978</accession>
<keyword evidence="15" id="KW-0393">Immunoglobulin domain</keyword>
<sequence length="1173" mass="129973">MDKSLVNYSVKNSHMVDIAFKDFPANATWWKRMKLFQSIMLISFLVLTGFWEQGSLGDNSLSNYARLHSLVGNDRHPRVIRTVESERSSRAVDGNAMDDMPNLELIERMQNETYFSGETATLRCKVSGSSSTNITFTWFKDNVLVEDGFQNRVKIKRRSWGSRLVVEGLFTSDSGRYRCEASNGYRRVYTSAYLHVSFNRPPPVEEDDKVLDAIKGNCEKYSGFACKKYLGEKAVYVEAFQIQSEMETQIKSALSIISNIEGVSSECQRYARKAFCYFVFPPCAAKENGTSVGDPYPLSLCRSDCHLLKHNVCQSIFFESKSSDSSSLISDIVNSADCELLPPTTSAVPQCTSIGLPSVVNRHHKCYNDSGESYRGTLSVASSGETCQPWPSAMLFKYPELSGGHNFCRNPGEQKSIPWCYVDNDLKKKEVCQVPFCDFSQDGKPDLIMILIPTVSVPLLLGCFVLVFCFACRNRKTKNPSHTKGIRMDSKPLSSKKAKVPELSANVVHVIGELGDGKFGKVYKAHVLSNLHYCPNEPVAVKTLTDRATSAHVQEFQKEMEMFSELQHANIAALKAVVIQPTLRCMIFEYTNSVDLHEYLVLHSPQADFAKPPSSASSHTSSTIDHADFIRMAMQVASGMEYLSCHNFIHRDLAARNILVCGNMELKICNLGVVRDSHLSSYYRSPQGGQMLPIRWMAPESLRCWQFTDKTAVWSFGVLLWEMFSYGLQPYCGYSNHEVLDIITRHQLLTCPDQCSAKVYSLMHECWSSQPANRPQFKDVHAKLVGWDGTNTARMTSQLAQGIHCQLTNVMREGESNQYIQHGQPATMVNNAHVQYSATPATGYIAMSPPGAPHTSPTSRLYHSPGGLTSASSGNSGNVFPPQYITGQANQPLIPMPLVGNALPPYHPQNALPSYSSGPQSKSSGSVASSEHNQHFPLRVNRLASHPEVQEPAYLPSTGPAFIQDRRHGQMSAAVADQRQDLIRSSDPFIPSLNFHDGNANVESNIYQNTGESVEQNPVTQLRISRSNSGVRPDGQVPLSVYQESCKQIGNENTDAIPDLMVNEKPVLAPKPPNYSAPQGKEVTFSNSQERARSPLRENKNYPARPIPGDSIGVKARSCDSGLPNDDLDPDFESEGADSHRPLLTLKSALSPNRPTSKHLGEPSASSHTTAKL</sequence>
<keyword evidence="4 18" id="KW-0420">Kringle</keyword>
<keyword evidence="11" id="KW-0418">Kinase</keyword>
<dbReference type="PROSITE" id="PS50011">
    <property type="entry name" value="PROTEIN_KINASE_DOM"/>
    <property type="match status" value="1"/>
</dbReference>
<keyword evidence="10" id="KW-0472">Membrane</keyword>
<reference evidence="25 26" key="1">
    <citation type="submission" date="2024-02" db="EMBL/GenBank/DDBJ databases">
        <authorList>
            <person name="Daric V."/>
            <person name="Darras S."/>
        </authorList>
    </citation>
    <scope>NUCLEOTIDE SEQUENCE [LARGE SCALE GENOMIC DNA]</scope>
</reference>
<comment type="catalytic activity">
    <reaction evidence="17">
        <text>L-tyrosyl-[protein] + ATP = O-phospho-L-tyrosyl-[protein] + ADP + H(+)</text>
        <dbReference type="Rhea" id="RHEA:10596"/>
        <dbReference type="Rhea" id="RHEA-COMP:10136"/>
        <dbReference type="Rhea" id="RHEA-COMP:20101"/>
        <dbReference type="ChEBI" id="CHEBI:15378"/>
        <dbReference type="ChEBI" id="CHEBI:30616"/>
        <dbReference type="ChEBI" id="CHEBI:46858"/>
        <dbReference type="ChEBI" id="CHEBI:61978"/>
        <dbReference type="ChEBI" id="CHEBI:456216"/>
        <dbReference type="EC" id="2.7.10.1"/>
    </reaction>
</comment>
<evidence type="ECO:0000256" key="11">
    <source>
        <dbReference type="ARBA" id="ARBA00023137"/>
    </source>
</evidence>
<dbReference type="InterPro" id="IPR008266">
    <property type="entry name" value="Tyr_kinase_AS"/>
</dbReference>
<dbReference type="Gene3D" id="3.30.200.20">
    <property type="entry name" value="Phosphorylase Kinase, domain 1"/>
    <property type="match status" value="1"/>
</dbReference>
<keyword evidence="11" id="KW-0829">Tyrosine-protein kinase</keyword>
<dbReference type="EMBL" id="CAWYQH010000024">
    <property type="protein sequence ID" value="CAK8676240.1"/>
    <property type="molecule type" value="Genomic_DNA"/>
</dbReference>
<evidence type="ECO:0000259" key="24">
    <source>
        <dbReference type="PROSITE" id="PS50835"/>
    </source>
</evidence>
<dbReference type="InterPro" id="IPR007110">
    <property type="entry name" value="Ig-like_dom"/>
</dbReference>
<dbReference type="Pfam" id="PF00051">
    <property type="entry name" value="Kringle"/>
    <property type="match status" value="1"/>
</dbReference>
<evidence type="ECO:0000256" key="12">
    <source>
        <dbReference type="ARBA" id="ARBA00023157"/>
    </source>
</evidence>
<dbReference type="SMART" id="SM00408">
    <property type="entry name" value="IGc2"/>
    <property type="match status" value="1"/>
</dbReference>
<dbReference type="PROSITE" id="PS00107">
    <property type="entry name" value="PROTEIN_KINASE_ATP"/>
    <property type="match status" value="1"/>
</dbReference>
<keyword evidence="5" id="KW-0812">Transmembrane</keyword>
<feature type="domain" description="Kringle" evidence="23">
    <location>
        <begin position="365"/>
        <end position="437"/>
    </location>
</feature>
<evidence type="ECO:0000256" key="13">
    <source>
        <dbReference type="ARBA" id="ARBA00023170"/>
    </source>
</evidence>
<dbReference type="InterPro" id="IPR000001">
    <property type="entry name" value="Kringle"/>
</dbReference>
<evidence type="ECO:0000256" key="14">
    <source>
        <dbReference type="ARBA" id="ARBA00023180"/>
    </source>
</evidence>
<dbReference type="PANTHER" id="PTHR24416:SF611">
    <property type="entry name" value="TYROSINE-PROTEIN KINASE TRANSMEMBRANE RECEPTOR ROR"/>
    <property type="match status" value="1"/>
</dbReference>
<evidence type="ECO:0000256" key="16">
    <source>
        <dbReference type="ARBA" id="ARBA00034103"/>
    </source>
</evidence>
<dbReference type="InterPro" id="IPR003598">
    <property type="entry name" value="Ig_sub2"/>
</dbReference>
<dbReference type="InterPro" id="IPR003599">
    <property type="entry name" value="Ig_sub"/>
</dbReference>
<dbReference type="Gene3D" id="2.60.40.10">
    <property type="entry name" value="Immunoglobulins"/>
    <property type="match status" value="1"/>
</dbReference>
<dbReference type="InterPro" id="IPR017441">
    <property type="entry name" value="Protein_kinase_ATP_BS"/>
</dbReference>
<dbReference type="PROSITE" id="PS00021">
    <property type="entry name" value="KRINGLE_1"/>
    <property type="match status" value="1"/>
</dbReference>
<dbReference type="PROSITE" id="PS50835">
    <property type="entry name" value="IG_LIKE"/>
    <property type="match status" value="1"/>
</dbReference>
<feature type="region of interest" description="Disordered" evidence="20">
    <location>
        <begin position="849"/>
        <end position="884"/>
    </location>
</feature>
<dbReference type="EC" id="2.7.10.1" evidence="2"/>
<feature type="binding site" evidence="19">
    <location>
        <position position="542"/>
    </location>
    <ligand>
        <name>ATP</name>
        <dbReference type="ChEBI" id="CHEBI:30616"/>
    </ligand>
</feature>
<keyword evidence="3" id="KW-0597">Phosphoprotein</keyword>
<evidence type="ECO:0000313" key="25">
    <source>
        <dbReference type="EMBL" id="CAK8676240.1"/>
    </source>
</evidence>
<dbReference type="InterPro" id="IPR013806">
    <property type="entry name" value="Kringle-like"/>
</dbReference>
<feature type="compositionally biased region" description="Polar residues" evidence="20">
    <location>
        <begin position="1164"/>
        <end position="1173"/>
    </location>
</feature>
<feature type="compositionally biased region" description="Polar residues" evidence="20">
    <location>
        <begin position="855"/>
        <end position="878"/>
    </location>
</feature>
<dbReference type="InterPro" id="IPR036179">
    <property type="entry name" value="Ig-like_dom_sf"/>
</dbReference>
<dbReference type="InterPro" id="IPR050122">
    <property type="entry name" value="RTK"/>
</dbReference>
<dbReference type="PROSITE" id="PS50038">
    <property type="entry name" value="FZ"/>
    <property type="match status" value="1"/>
</dbReference>
<evidence type="ECO:0000256" key="9">
    <source>
        <dbReference type="ARBA" id="ARBA00023018"/>
    </source>
</evidence>
<dbReference type="Pfam" id="PF07714">
    <property type="entry name" value="PK_Tyr_Ser-Thr"/>
    <property type="match status" value="1"/>
</dbReference>
<evidence type="ECO:0000256" key="8">
    <source>
        <dbReference type="ARBA" id="ARBA00022989"/>
    </source>
</evidence>
<dbReference type="CDD" id="cd00108">
    <property type="entry name" value="KR"/>
    <property type="match status" value="1"/>
</dbReference>
<dbReference type="InterPro" id="IPR001245">
    <property type="entry name" value="Ser-Thr/Tyr_kinase_cat_dom"/>
</dbReference>
<dbReference type="PROSITE" id="PS50070">
    <property type="entry name" value="KRINGLE_2"/>
    <property type="match status" value="1"/>
</dbReference>
<dbReference type="CDD" id="cd07459">
    <property type="entry name" value="CRD_TK_ROR_like"/>
    <property type="match status" value="1"/>
</dbReference>
<dbReference type="SMART" id="SM00409">
    <property type="entry name" value="IG"/>
    <property type="match status" value="1"/>
</dbReference>
<evidence type="ECO:0000256" key="15">
    <source>
        <dbReference type="ARBA" id="ARBA00023319"/>
    </source>
</evidence>
<feature type="region of interest" description="Disordered" evidence="20">
    <location>
        <begin position="1065"/>
        <end position="1173"/>
    </location>
</feature>
<feature type="domain" description="Protein kinase" evidence="21">
    <location>
        <begin position="508"/>
        <end position="784"/>
    </location>
</feature>
<evidence type="ECO:0000256" key="6">
    <source>
        <dbReference type="ARBA" id="ARBA00022741"/>
    </source>
</evidence>
<feature type="domain" description="Ig-like" evidence="24">
    <location>
        <begin position="101"/>
        <end position="197"/>
    </location>
</feature>
<dbReference type="PRINTS" id="PR00018">
    <property type="entry name" value="KRINGLE"/>
</dbReference>
<dbReference type="InterPro" id="IPR020067">
    <property type="entry name" value="Frizzled_dom"/>
</dbReference>
<dbReference type="SUPFAM" id="SSF48726">
    <property type="entry name" value="Immunoglobulin"/>
    <property type="match status" value="1"/>
</dbReference>
<dbReference type="InterPro" id="IPR013098">
    <property type="entry name" value="Ig_I-set"/>
</dbReference>
<evidence type="ECO:0000256" key="1">
    <source>
        <dbReference type="ARBA" id="ARBA00004479"/>
    </source>
</evidence>
<keyword evidence="11" id="KW-0808">Transferase</keyword>
<evidence type="ECO:0000259" key="21">
    <source>
        <dbReference type="PROSITE" id="PS50011"/>
    </source>
</evidence>
<dbReference type="PROSITE" id="PS00109">
    <property type="entry name" value="PROTEIN_KINASE_TYR"/>
    <property type="match status" value="1"/>
</dbReference>
<dbReference type="InterPro" id="IPR018056">
    <property type="entry name" value="Kringle_CS"/>
</dbReference>
<evidence type="ECO:0000256" key="19">
    <source>
        <dbReference type="PROSITE-ProRule" id="PRU10141"/>
    </source>
</evidence>
<evidence type="ECO:0000259" key="23">
    <source>
        <dbReference type="PROSITE" id="PS50070"/>
    </source>
</evidence>
<dbReference type="Gene3D" id="2.40.20.10">
    <property type="entry name" value="Plasminogen Kringle 4"/>
    <property type="match status" value="1"/>
</dbReference>
<gene>
    <name evidence="25" type="ORF">CVLEPA_LOCUS5708</name>
</gene>
<keyword evidence="9" id="KW-0770">Synapse</keyword>
<feature type="domain" description="FZ" evidence="22">
    <location>
        <begin position="213"/>
        <end position="354"/>
    </location>
</feature>
<dbReference type="Pfam" id="PF07679">
    <property type="entry name" value="I-set"/>
    <property type="match status" value="1"/>
</dbReference>
<dbReference type="InterPro" id="IPR036790">
    <property type="entry name" value="Frizzled_dom_sf"/>
</dbReference>
<keyword evidence="7 19" id="KW-0067">ATP-binding</keyword>
<dbReference type="Gene3D" id="1.10.510.10">
    <property type="entry name" value="Transferase(Phosphotransferase) domain 1"/>
    <property type="match status" value="1"/>
</dbReference>
<keyword evidence="12" id="KW-1015">Disulfide bond</keyword>
<evidence type="ECO:0000256" key="17">
    <source>
        <dbReference type="ARBA" id="ARBA00051243"/>
    </source>
</evidence>
<evidence type="ECO:0000256" key="2">
    <source>
        <dbReference type="ARBA" id="ARBA00011902"/>
    </source>
</evidence>
<dbReference type="Pfam" id="PF01392">
    <property type="entry name" value="Fz"/>
    <property type="match status" value="1"/>
</dbReference>
<dbReference type="PRINTS" id="PR00109">
    <property type="entry name" value="TYRKINASE"/>
</dbReference>
<evidence type="ECO:0000256" key="3">
    <source>
        <dbReference type="ARBA" id="ARBA00022553"/>
    </source>
</evidence>
<comment type="caution">
    <text evidence="25">The sequence shown here is derived from an EMBL/GenBank/DDBJ whole genome shotgun (WGS) entry which is preliminary data.</text>
</comment>
<comment type="caution">
    <text evidence="18">Lacks conserved residue(s) required for the propagation of feature annotation.</text>
</comment>